<keyword evidence="2" id="KW-1185">Reference proteome</keyword>
<name>A0A495IVB9_9SPHI</name>
<dbReference type="OrthoDB" id="1363600at2"/>
<dbReference type="Proteomes" id="UP000268007">
    <property type="component" value="Unassembled WGS sequence"/>
</dbReference>
<sequence length="181" mass="20440">MIARINLTLIGMLFFVSIASAQSKMLTGQKHVIFVDIPKNWLQAKSDQLPFFIKPDEKNVSDDTYMYVYGLDYQSSPDLNGWIKGDADDAMNRHPGLKVDTIPIVLNTLGDNGYLTGRYKLITYSHPSHKKEAILVIECKYTIATAVLATSNDEEFQKYFPAFKELVKTIRVSGAKVEIEK</sequence>
<evidence type="ECO:0000313" key="1">
    <source>
        <dbReference type="EMBL" id="RKR80660.1"/>
    </source>
</evidence>
<dbReference type="AlphaFoldDB" id="A0A495IVB9"/>
<dbReference type="RefSeq" id="WP_121196470.1">
    <property type="nucleotide sequence ID" value="NZ_RBKU01000001.1"/>
</dbReference>
<organism evidence="1 2">
    <name type="scientific">Mucilaginibacter gracilis</name>
    <dbReference type="NCBI Taxonomy" id="423350"/>
    <lineage>
        <taxon>Bacteria</taxon>
        <taxon>Pseudomonadati</taxon>
        <taxon>Bacteroidota</taxon>
        <taxon>Sphingobacteriia</taxon>
        <taxon>Sphingobacteriales</taxon>
        <taxon>Sphingobacteriaceae</taxon>
        <taxon>Mucilaginibacter</taxon>
    </lineage>
</organism>
<evidence type="ECO:0008006" key="3">
    <source>
        <dbReference type="Google" id="ProtNLM"/>
    </source>
</evidence>
<evidence type="ECO:0000313" key="2">
    <source>
        <dbReference type="Proteomes" id="UP000268007"/>
    </source>
</evidence>
<accession>A0A495IVB9</accession>
<protein>
    <recommendedName>
        <fullName evidence="3">PsbP protein</fullName>
    </recommendedName>
</protein>
<proteinExistence type="predicted"/>
<gene>
    <name evidence="1" type="ORF">BDD43_0791</name>
</gene>
<dbReference type="EMBL" id="RBKU01000001">
    <property type="protein sequence ID" value="RKR80660.1"/>
    <property type="molecule type" value="Genomic_DNA"/>
</dbReference>
<reference evidence="1 2" key="1">
    <citation type="submission" date="2018-10" db="EMBL/GenBank/DDBJ databases">
        <title>Genomic Encyclopedia of Archaeal and Bacterial Type Strains, Phase II (KMG-II): from individual species to whole genera.</title>
        <authorList>
            <person name="Goeker M."/>
        </authorList>
    </citation>
    <scope>NUCLEOTIDE SEQUENCE [LARGE SCALE GENOMIC DNA]</scope>
    <source>
        <strain evidence="1 2">DSM 18602</strain>
    </source>
</reference>
<comment type="caution">
    <text evidence="1">The sequence shown here is derived from an EMBL/GenBank/DDBJ whole genome shotgun (WGS) entry which is preliminary data.</text>
</comment>